<dbReference type="RefSeq" id="WP_005857919.1">
    <property type="nucleotide sequence ID" value="NZ_AAYA01000004.1"/>
</dbReference>
<protein>
    <submittedName>
        <fullName evidence="1">Uncharacterized protein</fullName>
    </submittedName>
</protein>
<accession>A3K204</accession>
<dbReference type="Pfam" id="PF24752">
    <property type="entry name" value="DUF7697"/>
    <property type="match status" value="1"/>
</dbReference>
<gene>
    <name evidence="1" type="ORF">SSE37_04870</name>
</gene>
<sequence length="79" mass="8270">MVVEAPQTVEGQQVWDLAMHCGGQVRAVPGQVVGYDMTAVMAMGRAMGVPPMATAVLMPHIERAMTAALNDRSSEGGEA</sequence>
<proteinExistence type="predicted"/>
<name>A3K204_SAGS3</name>
<dbReference type="OrthoDB" id="7709566at2"/>
<dbReference type="EMBL" id="AAYA01000004">
    <property type="protein sequence ID" value="EBA08950.1"/>
    <property type="molecule type" value="Genomic_DNA"/>
</dbReference>
<dbReference type="AlphaFoldDB" id="A3K204"/>
<organism evidence="1 2">
    <name type="scientific">Sagittula stellata (strain ATCC 700073 / DSM 11524 / E-37)</name>
    <dbReference type="NCBI Taxonomy" id="388399"/>
    <lineage>
        <taxon>Bacteria</taxon>
        <taxon>Pseudomonadati</taxon>
        <taxon>Pseudomonadota</taxon>
        <taxon>Alphaproteobacteria</taxon>
        <taxon>Rhodobacterales</taxon>
        <taxon>Roseobacteraceae</taxon>
        <taxon>Sagittula</taxon>
    </lineage>
</organism>
<dbReference type="InterPro" id="IPR056114">
    <property type="entry name" value="DUF7697"/>
</dbReference>
<keyword evidence="2" id="KW-1185">Reference proteome</keyword>
<dbReference type="Proteomes" id="UP000005713">
    <property type="component" value="Unassembled WGS sequence"/>
</dbReference>
<evidence type="ECO:0000313" key="1">
    <source>
        <dbReference type="EMBL" id="EBA08950.1"/>
    </source>
</evidence>
<evidence type="ECO:0000313" key="2">
    <source>
        <dbReference type="Proteomes" id="UP000005713"/>
    </source>
</evidence>
<comment type="caution">
    <text evidence="1">The sequence shown here is derived from an EMBL/GenBank/DDBJ whole genome shotgun (WGS) entry which is preliminary data.</text>
</comment>
<reference evidence="1 2" key="1">
    <citation type="submission" date="2006-06" db="EMBL/GenBank/DDBJ databases">
        <authorList>
            <person name="Moran M.A."/>
            <person name="Ferriera S."/>
            <person name="Johnson J."/>
            <person name="Kravitz S."/>
            <person name="Beeson K."/>
            <person name="Sutton G."/>
            <person name="Rogers Y.-H."/>
            <person name="Friedman R."/>
            <person name="Frazier M."/>
            <person name="Venter J.C."/>
        </authorList>
    </citation>
    <scope>NUCLEOTIDE SEQUENCE [LARGE SCALE GENOMIC DNA]</scope>
    <source>
        <strain evidence="1 2">E-37</strain>
    </source>
</reference>